<keyword evidence="7 9" id="KW-1133">Transmembrane helix</keyword>
<dbReference type="GO" id="GO:0012505">
    <property type="term" value="C:endomembrane system"/>
    <property type="evidence" value="ECO:0007669"/>
    <property type="project" value="UniProtKB-SubCell"/>
</dbReference>
<dbReference type="PANTHER" id="PTHR10791:SF22">
    <property type="entry name" value="BIDIRECTIONAL SUGAR TRANSPORTER SWEET11"/>
    <property type="match status" value="1"/>
</dbReference>
<comment type="subcellular location">
    <subcellularLocation>
        <location evidence="1">Endomembrane system</location>
        <topology evidence="1">Multi-pass membrane protein</topology>
    </subcellularLocation>
</comment>
<feature type="transmembrane region" description="Helical" evidence="9">
    <location>
        <begin position="6"/>
        <end position="27"/>
    </location>
</feature>
<comment type="caution">
    <text evidence="10">The sequence shown here is derived from an EMBL/GenBank/DDBJ whole genome shotgun (WGS) entry which is preliminary data.</text>
</comment>
<dbReference type="Proteomes" id="UP001630127">
    <property type="component" value="Unassembled WGS sequence"/>
</dbReference>
<evidence type="ECO:0000313" key="10">
    <source>
        <dbReference type="EMBL" id="KAL3512554.1"/>
    </source>
</evidence>
<comment type="caution">
    <text evidence="9">Lacks conserved residue(s) required for the propagation of feature annotation.</text>
</comment>
<dbReference type="PANTHER" id="PTHR10791">
    <property type="entry name" value="RAG1-ACTIVATING PROTEIN 1"/>
    <property type="match status" value="1"/>
</dbReference>
<evidence type="ECO:0000256" key="9">
    <source>
        <dbReference type="RuleBase" id="RU910715"/>
    </source>
</evidence>
<dbReference type="Pfam" id="PF03083">
    <property type="entry name" value="MtN3_slv"/>
    <property type="match status" value="1"/>
</dbReference>
<name>A0ABD2Z084_9GENT</name>
<feature type="transmembrane region" description="Helical" evidence="9">
    <location>
        <begin position="105"/>
        <end position="125"/>
    </location>
</feature>
<evidence type="ECO:0000313" key="11">
    <source>
        <dbReference type="Proteomes" id="UP001630127"/>
    </source>
</evidence>
<keyword evidence="11" id="KW-1185">Reference proteome</keyword>
<dbReference type="InterPro" id="IPR047664">
    <property type="entry name" value="SWEET"/>
</dbReference>
<gene>
    <name evidence="10" type="ORF">ACH5RR_025271</name>
</gene>
<evidence type="ECO:0000256" key="2">
    <source>
        <dbReference type="ARBA" id="ARBA00007809"/>
    </source>
</evidence>
<comment type="function">
    <text evidence="9">Mediates both low-affinity uptake and efflux of sugar across the membrane.</text>
</comment>
<reference evidence="10 11" key="1">
    <citation type="submission" date="2024-11" db="EMBL/GenBank/DDBJ databases">
        <title>A near-complete genome assembly of Cinchona calisaya.</title>
        <authorList>
            <person name="Lian D.C."/>
            <person name="Zhao X.W."/>
            <person name="Wei L."/>
        </authorList>
    </citation>
    <scope>NUCLEOTIDE SEQUENCE [LARGE SCALE GENOMIC DNA]</scope>
    <source>
        <tissue evidence="10">Nenye</tissue>
    </source>
</reference>
<organism evidence="10 11">
    <name type="scientific">Cinchona calisaya</name>
    <dbReference type="NCBI Taxonomy" id="153742"/>
    <lineage>
        <taxon>Eukaryota</taxon>
        <taxon>Viridiplantae</taxon>
        <taxon>Streptophyta</taxon>
        <taxon>Embryophyta</taxon>
        <taxon>Tracheophyta</taxon>
        <taxon>Spermatophyta</taxon>
        <taxon>Magnoliopsida</taxon>
        <taxon>eudicotyledons</taxon>
        <taxon>Gunneridae</taxon>
        <taxon>Pentapetalae</taxon>
        <taxon>asterids</taxon>
        <taxon>lamiids</taxon>
        <taxon>Gentianales</taxon>
        <taxon>Rubiaceae</taxon>
        <taxon>Cinchonoideae</taxon>
        <taxon>Cinchoneae</taxon>
        <taxon>Cinchona</taxon>
    </lineage>
</organism>
<keyword evidence="6" id="KW-0677">Repeat</keyword>
<feature type="transmembrane region" description="Helical" evidence="9">
    <location>
        <begin position="145"/>
        <end position="173"/>
    </location>
</feature>
<sequence length="241" mass="27248">MPLFSIQNPWVFTLGILGNVVSFLVYLAPAPTFYRMYKRKSTEGFHSFPYVVSLFSAMLWIDYAVVRSDMLLVTINSIGCFIETIYIVFFIAHAPKKPRIFTLKLVILLNFVGFGLICILTEILVKGAKKIQVLGWICVSLSASVYIAPLSIMVPNVVGFIFGMVQMALYIIYKNLKMKNQEEEQKLPSNVKPNTINTSGIHPVCSLPIDENINYEAKDQENVQDQIELGQKEEDDASHQI</sequence>
<evidence type="ECO:0000256" key="4">
    <source>
        <dbReference type="ARBA" id="ARBA00022597"/>
    </source>
</evidence>
<protein>
    <recommendedName>
        <fullName evidence="9">Bidirectional sugar transporter SWEET</fullName>
    </recommendedName>
</protein>
<evidence type="ECO:0000256" key="1">
    <source>
        <dbReference type="ARBA" id="ARBA00004127"/>
    </source>
</evidence>
<proteinExistence type="inferred from homology"/>
<keyword evidence="5 9" id="KW-0812">Transmembrane</keyword>
<evidence type="ECO:0000256" key="3">
    <source>
        <dbReference type="ARBA" id="ARBA00022448"/>
    </source>
</evidence>
<dbReference type="EMBL" id="JBJUIK010000011">
    <property type="protein sequence ID" value="KAL3512554.1"/>
    <property type="molecule type" value="Genomic_DNA"/>
</dbReference>
<keyword evidence="8 9" id="KW-0472">Membrane</keyword>
<dbReference type="FunFam" id="1.20.1280.290:FF:000001">
    <property type="entry name" value="Bidirectional sugar transporter SWEET"/>
    <property type="match status" value="1"/>
</dbReference>
<keyword evidence="4 9" id="KW-0762">Sugar transport</keyword>
<accession>A0ABD2Z084</accession>
<keyword evidence="3 9" id="KW-0813">Transport</keyword>
<feature type="transmembrane region" description="Helical" evidence="9">
    <location>
        <begin position="48"/>
        <end position="66"/>
    </location>
</feature>
<evidence type="ECO:0000256" key="7">
    <source>
        <dbReference type="ARBA" id="ARBA00022989"/>
    </source>
</evidence>
<dbReference type="AlphaFoldDB" id="A0ABD2Z084"/>
<evidence type="ECO:0000256" key="6">
    <source>
        <dbReference type="ARBA" id="ARBA00022737"/>
    </source>
</evidence>
<feature type="transmembrane region" description="Helical" evidence="9">
    <location>
        <begin position="72"/>
        <end position="93"/>
    </location>
</feature>
<evidence type="ECO:0000256" key="5">
    <source>
        <dbReference type="ARBA" id="ARBA00022692"/>
    </source>
</evidence>
<dbReference type="Gene3D" id="1.20.1280.290">
    <property type="match status" value="1"/>
</dbReference>
<evidence type="ECO:0000256" key="8">
    <source>
        <dbReference type="ARBA" id="ARBA00023136"/>
    </source>
</evidence>
<dbReference type="InterPro" id="IPR004316">
    <property type="entry name" value="SWEET_rpt"/>
</dbReference>
<comment type="similarity">
    <text evidence="2 9">Belongs to the SWEET sugar transporter family.</text>
</comment>